<dbReference type="Pfam" id="PF02237">
    <property type="entry name" value="BPL_C"/>
    <property type="match status" value="1"/>
</dbReference>
<feature type="compositionally biased region" description="Basic and acidic residues" evidence="1">
    <location>
        <begin position="301"/>
        <end position="321"/>
    </location>
</feature>
<dbReference type="EMBL" id="JASPKY010000038">
    <property type="protein sequence ID" value="KAK9746640.1"/>
    <property type="molecule type" value="Genomic_DNA"/>
</dbReference>
<reference evidence="3 4" key="1">
    <citation type="journal article" date="2024" name="BMC Genomics">
        <title>De novo assembly and annotation of Popillia japonica's genome with initial clues to its potential as an invasive pest.</title>
        <authorList>
            <person name="Cucini C."/>
            <person name="Boschi S."/>
            <person name="Funari R."/>
            <person name="Cardaioli E."/>
            <person name="Iannotti N."/>
            <person name="Marturano G."/>
            <person name="Paoli F."/>
            <person name="Bruttini M."/>
            <person name="Carapelli A."/>
            <person name="Frati F."/>
            <person name="Nardi F."/>
        </authorList>
    </citation>
    <scope>NUCLEOTIDE SEQUENCE [LARGE SCALE GENOMIC DNA]</scope>
    <source>
        <strain evidence="3">DMR45628</strain>
    </source>
</reference>
<feature type="compositionally biased region" description="Basic residues" evidence="1">
    <location>
        <begin position="322"/>
        <end position="333"/>
    </location>
</feature>
<accession>A0AAW1MGY4</accession>
<evidence type="ECO:0000313" key="4">
    <source>
        <dbReference type="Proteomes" id="UP001458880"/>
    </source>
</evidence>
<feature type="compositionally biased region" description="Polar residues" evidence="1">
    <location>
        <begin position="483"/>
        <end position="497"/>
    </location>
</feature>
<keyword evidence="4" id="KW-1185">Reference proteome</keyword>
<name>A0AAW1MGY4_POPJA</name>
<proteinExistence type="predicted"/>
<protein>
    <submittedName>
        <fullName evidence="3">Biotin protein ligase C terminal domain</fullName>
    </submittedName>
</protein>
<feature type="region of interest" description="Disordered" evidence="1">
    <location>
        <begin position="704"/>
        <end position="730"/>
    </location>
</feature>
<evidence type="ECO:0000259" key="2">
    <source>
        <dbReference type="PROSITE" id="PS51733"/>
    </source>
</evidence>
<dbReference type="Proteomes" id="UP001458880">
    <property type="component" value="Unassembled WGS sequence"/>
</dbReference>
<dbReference type="AlphaFoldDB" id="A0AAW1MGY4"/>
<dbReference type="GO" id="GO:0005737">
    <property type="term" value="C:cytoplasm"/>
    <property type="evidence" value="ECO:0007669"/>
    <property type="project" value="TreeGrafter"/>
</dbReference>
<dbReference type="Gene3D" id="3.30.930.10">
    <property type="entry name" value="Bira Bifunctional Protein, Domain 2"/>
    <property type="match status" value="2"/>
</dbReference>
<dbReference type="InterPro" id="IPR004143">
    <property type="entry name" value="BPL_LPL_catalytic"/>
</dbReference>
<dbReference type="PANTHER" id="PTHR12835">
    <property type="entry name" value="BIOTIN PROTEIN LIGASE"/>
    <property type="match status" value="1"/>
</dbReference>
<feature type="compositionally biased region" description="Basic and acidic residues" evidence="1">
    <location>
        <begin position="334"/>
        <end position="384"/>
    </location>
</feature>
<keyword evidence="3" id="KW-0436">Ligase</keyword>
<feature type="domain" description="BPL/LPL catalytic" evidence="2">
    <location>
        <begin position="899"/>
        <end position="1100"/>
    </location>
</feature>
<dbReference type="InterPro" id="IPR045864">
    <property type="entry name" value="aa-tRNA-synth_II/BPL/LPL"/>
</dbReference>
<feature type="region of interest" description="Disordered" evidence="1">
    <location>
        <begin position="230"/>
        <end position="424"/>
    </location>
</feature>
<dbReference type="GO" id="GO:0004077">
    <property type="term" value="F:biotin--[biotin carboxyl-carrier protein] ligase activity"/>
    <property type="evidence" value="ECO:0007669"/>
    <property type="project" value="TreeGrafter"/>
</dbReference>
<sequence length="1176" mass="133054">MYSTFLQWWRLGTLKNKLRGTLNGKNALLVCSGNTISEPDHQRSLENLLFQNEDRIACTIVPRQIINLTQWLRFPKDQAQFPIYIGPSKTILNSPKMYLLIRTNLEHYQPHQAEIIEIEKFGELYAWRINNFFEIILKTDFENVTKLVHCLANSNVDINHELKLLKMEIVDVEGNLMKIKYDRVFPLEQKLKYSCADVHWSGFVNSLKEIYSKIHDVTLNPKITIENGTRSEESKKVPVSEVKPIKKETRKKEPIKKETRKKDADVVEDKKDTLDVHQKKTKDPRSKTKESRSSKGQQHKTAKDPELKSKDDRKHSKDDKHKQHQSSKGQQHKTAKDPELKSKDDRKHSKDDKHKQHHKSKDESDGIKNKDAKTSSRTRDDVKTKDKRKVSDLNPSTTNGESSKTRNDVEDALLSNNLRSKDLNNIKETTSKLLESLKNDATQEVTKPEEFIKLDQLNEGISQEPATVQAQDLLTPSSSNQIQATKQTSAFESQTDNAKSKEQFKSETGDIILEKNIKFSEVKRGLRKSSKSTKNTKPPNVLVYADSLATKENVKDVLTKILNNEKYTIYDLPLNKSNAFWDESTTLVVSKENVKDVLTKILNNEKYTIYDLPLNKSNAFWDESTTLVVVCGSVTPNLTTDLLQYLVNGGQLLCLCSDLLYVILQTFSTAEVREHELVRFSYGEWKGVKMMHHIFCYQPSPANGKQFSKDSDQSNHSGGESSPIAPRTPSVVDIQHNGKTYTIQVQVLGAEETWQTPSLLLANVKNSSGGKAIFSQVHLEVDPSQYQDDENVYAALQGSNSARLGILKNLLSSHLDMDCMNRTEEVTFSLGYLLGRHDMKLQMLKDNENIIENKLMGDKLSLIFCGKDDEPGPITSSRLPVMILSCPANFSTVQYFETLETEQIGRLVIYSDVMTSSQDVLSHNLINGLAVIPRQQTKGLGRSGNVWLSPVGCAMFSLQLHVPIQSTLGRSLSLIQHIVMVSIVSAIRNLPGHQELEIGIKWPNDLYAYSRIKIKWPNDLYAYSRIKIGGLIVNSQINNDVAIVNIGVGMNLDNANPTLSLNDIIGKFNVDNGTTLAAIAYEKYFALVFNELERILKTIEKQDMTYFYTLYYKYWLHSGSEISVTTADNQVRKVQIVGIDNYGYLTVKSPDGTVSAVQPDGNTFDMLKGLIAPKIN</sequence>
<dbReference type="PANTHER" id="PTHR12835:SF5">
    <property type="entry name" value="BIOTIN--PROTEIN LIGASE"/>
    <property type="match status" value="1"/>
</dbReference>
<feature type="compositionally biased region" description="Polar residues" evidence="1">
    <location>
        <begin position="393"/>
        <end position="402"/>
    </location>
</feature>
<dbReference type="Pfam" id="PF03099">
    <property type="entry name" value="BPL_LplA_LipB"/>
    <property type="match status" value="1"/>
</dbReference>
<feature type="compositionally biased region" description="Basic and acidic residues" evidence="1">
    <location>
        <begin position="230"/>
        <end position="293"/>
    </location>
</feature>
<comment type="caution">
    <text evidence="3">The sequence shown here is derived from an EMBL/GenBank/DDBJ whole genome shotgun (WGS) entry which is preliminary data.</text>
</comment>
<feature type="region of interest" description="Disordered" evidence="1">
    <location>
        <begin position="483"/>
        <end position="503"/>
    </location>
</feature>
<organism evidence="3 4">
    <name type="scientific">Popillia japonica</name>
    <name type="common">Japanese beetle</name>
    <dbReference type="NCBI Taxonomy" id="7064"/>
    <lineage>
        <taxon>Eukaryota</taxon>
        <taxon>Metazoa</taxon>
        <taxon>Ecdysozoa</taxon>
        <taxon>Arthropoda</taxon>
        <taxon>Hexapoda</taxon>
        <taxon>Insecta</taxon>
        <taxon>Pterygota</taxon>
        <taxon>Neoptera</taxon>
        <taxon>Endopterygota</taxon>
        <taxon>Coleoptera</taxon>
        <taxon>Polyphaga</taxon>
        <taxon>Scarabaeiformia</taxon>
        <taxon>Scarabaeidae</taxon>
        <taxon>Rutelinae</taxon>
        <taxon>Popillia</taxon>
    </lineage>
</organism>
<dbReference type="InterPro" id="IPR003142">
    <property type="entry name" value="BPL_C"/>
</dbReference>
<evidence type="ECO:0000256" key="1">
    <source>
        <dbReference type="SAM" id="MobiDB-lite"/>
    </source>
</evidence>
<dbReference type="PROSITE" id="PS51733">
    <property type="entry name" value="BPL_LPL_CATALYTIC"/>
    <property type="match status" value="1"/>
</dbReference>
<evidence type="ECO:0000313" key="3">
    <source>
        <dbReference type="EMBL" id="KAK9746640.1"/>
    </source>
</evidence>
<dbReference type="SUPFAM" id="SSF55681">
    <property type="entry name" value="Class II aaRS and biotin synthetases"/>
    <property type="match status" value="2"/>
</dbReference>
<gene>
    <name evidence="3" type="ORF">QE152_g5912</name>
</gene>